<dbReference type="InterPro" id="IPR029154">
    <property type="entry name" value="HIBADH-like_NADP-bd"/>
</dbReference>
<dbReference type="Gene3D" id="1.10.1040.10">
    <property type="entry name" value="N-(1-d-carboxylethyl)-l-norvaline Dehydrogenase, domain 2"/>
    <property type="match status" value="1"/>
</dbReference>
<dbReference type="InterPro" id="IPR015815">
    <property type="entry name" value="HIBADH-related"/>
</dbReference>
<gene>
    <name evidence="6" type="primary">garR</name>
    <name evidence="6" type="ORF">CMASS_01340</name>
</gene>
<sequence>MGTELARHLLTDHDVTVWNRTADKAQPLVDAGAHLADSPAAAVDGAEVVFTSLFGPDTVREVVIEPNLIPEGTPWCDATTISPDDAREFADAVDTYVHTPVVGTLGPAREGTLGVYVGTPDDDLREKIMDLVEPWAGEKKLIGVDSAAAAATGKLLANLALATMAQGVREALYLGESQNVDTESILTMLDISGLKFMKDMKQDFITRERDTDPGDFTVDALCKDAKLMEESSNVDLPAVHAAIESFEEQQSMGHGDEDFSSIFVYRSPA</sequence>
<dbReference type="PANTHER" id="PTHR43580:SF2">
    <property type="entry name" value="CYTOKINE-LIKE NUCLEAR FACTOR N-PAC"/>
    <property type="match status" value="1"/>
</dbReference>
<feature type="domain" description="6-phosphogluconate dehydrogenase NADP-binding" evidence="4">
    <location>
        <begin position="1"/>
        <end position="134"/>
    </location>
</feature>
<evidence type="ECO:0000256" key="1">
    <source>
        <dbReference type="ARBA" id="ARBA00009080"/>
    </source>
</evidence>
<accession>A0ABY7U4X3</accession>
<dbReference type="InterPro" id="IPR006115">
    <property type="entry name" value="6PGDH_NADP-bd"/>
</dbReference>
<name>A0ABY7U4X3_9CORY</name>
<organism evidence="6 7">
    <name type="scientific">Corynebacterium massiliense DSM 45435</name>
    <dbReference type="NCBI Taxonomy" id="1121364"/>
    <lineage>
        <taxon>Bacteria</taxon>
        <taxon>Bacillati</taxon>
        <taxon>Actinomycetota</taxon>
        <taxon>Actinomycetes</taxon>
        <taxon>Mycobacteriales</taxon>
        <taxon>Corynebacteriaceae</taxon>
        <taxon>Corynebacterium</taxon>
    </lineage>
</organism>
<dbReference type="Pfam" id="PF14833">
    <property type="entry name" value="NAD_binding_11"/>
    <property type="match status" value="1"/>
</dbReference>
<dbReference type="SUPFAM" id="SSF48179">
    <property type="entry name" value="6-phosphogluconate dehydrogenase C-terminal domain-like"/>
    <property type="match status" value="1"/>
</dbReference>
<reference evidence="6 7" key="1">
    <citation type="submission" date="2020-10" db="EMBL/GenBank/DDBJ databases">
        <title>Complete genome sequence of Corynebacterium massiliense DSM 45435, type strain of Corynebacterium massiliense.</title>
        <authorList>
            <person name="Busche T."/>
            <person name="Kalinowski J."/>
            <person name="Ruckert C."/>
        </authorList>
    </citation>
    <scope>NUCLEOTIDE SEQUENCE [LARGE SCALE GENOMIC DNA]</scope>
    <source>
        <strain evidence="6 7">DSM 45435</strain>
    </source>
</reference>
<dbReference type="InterPro" id="IPR008927">
    <property type="entry name" value="6-PGluconate_DH-like_C_sf"/>
</dbReference>
<evidence type="ECO:0000259" key="5">
    <source>
        <dbReference type="Pfam" id="PF14833"/>
    </source>
</evidence>
<evidence type="ECO:0000259" key="4">
    <source>
        <dbReference type="Pfam" id="PF03446"/>
    </source>
</evidence>
<keyword evidence="7" id="KW-1185">Reference proteome</keyword>
<proteinExistence type="inferred from homology"/>
<evidence type="ECO:0000256" key="2">
    <source>
        <dbReference type="ARBA" id="ARBA00023002"/>
    </source>
</evidence>
<dbReference type="PIRSF" id="PIRSF000103">
    <property type="entry name" value="HIBADH"/>
    <property type="match status" value="1"/>
</dbReference>
<evidence type="ECO:0000313" key="7">
    <source>
        <dbReference type="Proteomes" id="UP001220064"/>
    </source>
</evidence>
<evidence type="ECO:0000313" key="6">
    <source>
        <dbReference type="EMBL" id="WCZ31731.1"/>
    </source>
</evidence>
<dbReference type="InterPro" id="IPR036291">
    <property type="entry name" value="NAD(P)-bd_dom_sf"/>
</dbReference>
<dbReference type="SUPFAM" id="SSF51735">
    <property type="entry name" value="NAD(P)-binding Rossmann-fold domains"/>
    <property type="match status" value="1"/>
</dbReference>
<keyword evidence="3" id="KW-0520">NAD</keyword>
<dbReference type="Pfam" id="PF03446">
    <property type="entry name" value="NAD_binding_2"/>
    <property type="match status" value="1"/>
</dbReference>
<dbReference type="Proteomes" id="UP001220064">
    <property type="component" value="Chromosome"/>
</dbReference>
<comment type="similarity">
    <text evidence="1">Belongs to the HIBADH-related family.</text>
</comment>
<dbReference type="EMBL" id="CP063189">
    <property type="protein sequence ID" value="WCZ31731.1"/>
    <property type="molecule type" value="Genomic_DNA"/>
</dbReference>
<dbReference type="EC" id="1.1.1.60" evidence="6"/>
<keyword evidence="2 6" id="KW-0560">Oxidoreductase</keyword>
<dbReference type="InterPro" id="IPR013328">
    <property type="entry name" value="6PGD_dom2"/>
</dbReference>
<dbReference type="InterPro" id="IPR051265">
    <property type="entry name" value="HIBADH-related_NP60_sf"/>
</dbReference>
<protein>
    <submittedName>
        <fullName evidence="6">2-hydroxy-3-oxopropionate reductase</fullName>
        <ecNumber evidence="6">1.1.1.60</ecNumber>
    </submittedName>
</protein>
<dbReference type="GO" id="GO:0008679">
    <property type="term" value="F:2-hydroxy-3-oxopropionate reductase activity"/>
    <property type="evidence" value="ECO:0007669"/>
    <property type="project" value="UniProtKB-EC"/>
</dbReference>
<dbReference type="Gene3D" id="3.40.50.720">
    <property type="entry name" value="NAD(P)-binding Rossmann-like Domain"/>
    <property type="match status" value="1"/>
</dbReference>
<dbReference type="PANTHER" id="PTHR43580">
    <property type="entry name" value="OXIDOREDUCTASE GLYR1-RELATED"/>
    <property type="match status" value="1"/>
</dbReference>
<evidence type="ECO:0000256" key="3">
    <source>
        <dbReference type="ARBA" id="ARBA00023027"/>
    </source>
</evidence>
<feature type="domain" description="3-hydroxyisobutyrate dehydrogenase-like NAD-binding" evidence="5">
    <location>
        <begin position="149"/>
        <end position="262"/>
    </location>
</feature>